<dbReference type="Pfam" id="PF10988">
    <property type="entry name" value="DUF2807"/>
    <property type="match status" value="1"/>
</dbReference>
<dbReference type="EMBL" id="SRLD01000023">
    <property type="protein sequence ID" value="TGE15421.1"/>
    <property type="molecule type" value="Genomic_DNA"/>
</dbReference>
<proteinExistence type="predicted"/>
<keyword evidence="3" id="KW-1185">Reference proteome</keyword>
<organism evidence="2 3">
    <name type="scientific">Hymenobacter elongatus</name>
    <dbReference type="NCBI Taxonomy" id="877208"/>
    <lineage>
        <taxon>Bacteria</taxon>
        <taxon>Pseudomonadati</taxon>
        <taxon>Bacteroidota</taxon>
        <taxon>Cytophagia</taxon>
        <taxon>Cytophagales</taxon>
        <taxon>Hymenobacteraceae</taxon>
        <taxon>Hymenobacter</taxon>
    </lineage>
</organism>
<dbReference type="PROSITE" id="PS51257">
    <property type="entry name" value="PROKAR_LIPOPROTEIN"/>
    <property type="match status" value="1"/>
</dbReference>
<dbReference type="Proteomes" id="UP000297739">
    <property type="component" value="Unassembled WGS sequence"/>
</dbReference>
<dbReference type="InterPro" id="IPR021255">
    <property type="entry name" value="DUF2807"/>
</dbReference>
<dbReference type="RefSeq" id="WP_135498149.1">
    <property type="nucleotide sequence ID" value="NZ_SRLD01000023.1"/>
</dbReference>
<name>A0A4Z0PJ79_9BACT</name>
<accession>A0A4Z0PJ79</accession>
<dbReference type="OrthoDB" id="1466971at2"/>
<dbReference type="AlphaFoldDB" id="A0A4Z0PJ79"/>
<gene>
    <name evidence="2" type="ORF">E5J99_12520</name>
</gene>
<protein>
    <submittedName>
        <fullName evidence="2">DUF2807 domain-containing protein</fullName>
    </submittedName>
</protein>
<dbReference type="Gene3D" id="2.160.20.120">
    <property type="match status" value="1"/>
</dbReference>
<evidence type="ECO:0000313" key="3">
    <source>
        <dbReference type="Proteomes" id="UP000297739"/>
    </source>
</evidence>
<reference evidence="2 3" key="1">
    <citation type="submission" date="2019-04" db="EMBL/GenBank/DDBJ databases">
        <authorList>
            <person name="Feng G."/>
            <person name="Zhang J."/>
            <person name="Zhu H."/>
        </authorList>
    </citation>
    <scope>NUCLEOTIDE SEQUENCE [LARGE SCALE GENOMIC DNA]</scope>
    <source>
        <strain evidence="2 3">JCM 17223</strain>
    </source>
</reference>
<sequence>MFRSSIWSQVKRTARVYSAGTGLAAAALGVAGCGDGHEMDCLKSTGKVVTERRDLAAFQVILAYDNVDVTLVQDAATYAEVRAGKNLQEDIELRVENGALVIHNTSRCNWVRTYDTPREVTVHLPKLHDIFLRGQGNISTASNFRADSLFCHLVGAGDYDLDITSQYVNLDMYELGNINLRGEADEFTMLVGGSGTLYADGLQTKRCFFRFNADSEGNARVRATEFLGGINAGVGTLFYQGAPLKTDIKVTGKGQVVQQK</sequence>
<evidence type="ECO:0000259" key="1">
    <source>
        <dbReference type="Pfam" id="PF10988"/>
    </source>
</evidence>
<comment type="caution">
    <text evidence="2">The sequence shown here is derived from an EMBL/GenBank/DDBJ whole genome shotgun (WGS) entry which is preliminary data.</text>
</comment>
<evidence type="ECO:0000313" key="2">
    <source>
        <dbReference type="EMBL" id="TGE15421.1"/>
    </source>
</evidence>
<feature type="domain" description="Putative auto-transporter adhesin head GIN" evidence="1">
    <location>
        <begin position="58"/>
        <end position="243"/>
    </location>
</feature>